<dbReference type="PANTHER" id="PTHR12874:SF9">
    <property type="entry name" value="F-BOX ONLY PROTEIN 48"/>
    <property type="match status" value="1"/>
</dbReference>
<dbReference type="Proteomes" id="UP001345013">
    <property type="component" value="Unassembled WGS sequence"/>
</dbReference>
<dbReference type="InterPro" id="IPR045464">
    <property type="entry name" value="Hrt3/FBXO9_C"/>
</dbReference>
<dbReference type="PROSITE" id="PS50181">
    <property type="entry name" value="FBOX"/>
    <property type="match status" value="1"/>
</dbReference>
<reference evidence="4 5" key="1">
    <citation type="submission" date="2023-08" db="EMBL/GenBank/DDBJ databases">
        <title>Black Yeasts Isolated from many extreme environments.</title>
        <authorList>
            <person name="Coleine C."/>
            <person name="Stajich J.E."/>
            <person name="Selbmann L."/>
        </authorList>
    </citation>
    <scope>NUCLEOTIDE SEQUENCE [LARGE SCALE GENOMIC DNA]</scope>
    <source>
        <strain evidence="4 5">CCFEE 5885</strain>
    </source>
</reference>
<keyword evidence="5" id="KW-1185">Reference proteome</keyword>
<sequence>METQPTSSDLEQFRQQWQQEVSARAQQKPTRDITTNHVRTKSSNEQRQRPERPVNRPPGRHPLAEEHDGELIPESSDQAVRVASFESLNLGDADADEFSKLGRAEPTNALEHYERAVEKEAQGKLGDSLSHYRTAFRLDEGVDQKYKEKYFAHKWKATRPNPSNAAPTVPSTAHHSQSVEAGGEAVPQTTPQLIASFADCEIEDALPVIEGDAPPPCPIKKLPTEVLLELLGHIARIDISIYARLASVCKKLAYHVYTEFGIWKRVSLGPEFGLASQKYHFATDIQGRPVIWSAVEEEEQDADERPMPPVTDALFPASQDWRGFFHSYPRIRFTGVYISTVNYTRSGGTSVTPSTWGSQVHIVTYYRYLRFFRDGTVVSLLTTHEPIEVVHLLTKENISLVRSGKAVDAMKFTGVGQSFSQQPNMPPPPSAQNILKHALRGRWRLCHPSLDSVDVASNSIVPGDLHIETEGGAGPRYLYTMHLSLKHGNARNKFSSRNNKLVWKGFWSYNSISHDWAEFQLRNDKAFWFSRVKSYGLGY</sequence>
<feature type="domain" description="F-box" evidence="3">
    <location>
        <begin position="216"/>
        <end position="266"/>
    </location>
</feature>
<keyword evidence="1" id="KW-0833">Ubl conjugation pathway</keyword>
<feature type="compositionally biased region" description="Basic and acidic residues" evidence="2">
    <location>
        <begin position="42"/>
        <end position="54"/>
    </location>
</feature>
<name>A0ABR0KD91_9EURO</name>
<comment type="caution">
    <text evidence="4">The sequence shown here is derived from an EMBL/GenBank/DDBJ whole genome shotgun (WGS) entry which is preliminary data.</text>
</comment>
<protein>
    <recommendedName>
        <fullName evidence="3">F-box domain-containing protein</fullName>
    </recommendedName>
</protein>
<gene>
    <name evidence="4" type="ORF">LTR24_003973</name>
</gene>
<evidence type="ECO:0000259" key="3">
    <source>
        <dbReference type="PROSITE" id="PS50181"/>
    </source>
</evidence>
<dbReference type="Pfam" id="PF19270">
    <property type="entry name" value="FBO_C"/>
    <property type="match status" value="1"/>
</dbReference>
<evidence type="ECO:0000256" key="1">
    <source>
        <dbReference type="ARBA" id="ARBA00022786"/>
    </source>
</evidence>
<accession>A0ABR0KD91</accession>
<evidence type="ECO:0000256" key="2">
    <source>
        <dbReference type="SAM" id="MobiDB-lite"/>
    </source>
</evidence>
<feature type="region of interest" description="Disordered" evidence="2">
    <location>
        <begin position="158"/>
        <end position="185"/>
    </location>
</feature>
<feature type="compositionally biased region" description="Polar residues" evidence="2">
    <location>
        <begin position="160"/>
        <end position="179"/>
    </location>
</feature>
<dbReference type="EMBL" id="JAVRRG010000039">
    <property type="protein sequence ID" value="KAK5093778.1"/>
    <property type="molecule type" value="Genomic_DNA"/>
</dbReference>
<organism evidence="4 5">
    <name type="scientific">Lithohypha guttulata</name>
    <dbReference type="NCBI Taxonomy" id="1690604"/>
    <lineage>
        <taxon>Eukaryota</taxon>
        <taxon>Fungi</taxon>
        <taxon>Dikarya</taxon>
        <taxon>Ascomycota</taxon>
        <taxon>Pezizomycotina</taxon>
        <taxon>Eurotiomycetes</taxon>
        <taxon>Chaetothyriomycetidae</taxon>
        <taxon>Chaetothyriales</taxon>
        <taxon>Trichomeriaceae</taxon>
        <taxon>Lithohypha</taxon>
    </lineage>
</organism>
<proteinExistence type="predicted"/>
<dbReference type="InterPro" id="IPR001810">
    <property type="entry name" value="F-box_dom"/>
</dbReference>
<evidence type="ECO:0000313" key="4">
    <source>
        <dbReference type="EMBL" id="KAK5093778.1"/>
    </source>
</evidence>
<feature type="region of interest" description="Disordered" evidence="2">
    <location>
        <begin position="1"/>
        <end position="73"/>
    </location>
</feature>
<feature type="compositionally biased region" description="Polar residues" evidence="2">
    <location>
        <begin position="1"/>
        <end position="41"/>
    </location>
</feature>
<evidence type="ECO:0000313" key="5">
    <source>
        <dbReference type="Proteomes" id="UP001345013"/>
    </source>
</evidence>
<dbReference type="PANTHER" id="PTHR12874">
    <property type="entry name" value="F-BOX ONLY PROTEIN 48-RELATED"/>
    <property type="match status" value="1"/>
</dbReference>